<accession>A0AA40AIK2</accession>
<sequence>MPPKKETPYPEKQSYRSKGLKLDTAAYAETLTNAYKTTRDIASQVKEEVLPFIKKARARVNSLIEIIQQLRKEIRIARDALIIANKDDLYPSLMAIEEVGDPLYWRQDEEFKEAP</sequence>
<protein>
    <submittedName>
        <fullName evidence="2">Uncharacterized protein</fullName>
    </submittedName>
</protein>
<organism evidence="2 3">
    <name type="scientific">Apiosordaria backusii</name>
    <dbReference type="NCBI Taxonomy" id="314023"/>
    <lineage>
        <taxon>Eukaryota</taxon>
        <taxon>Fungi</taxon>
        <taxon>Dikarya</taxon>
        <taxon>Ascomycota</taxon>
        <taxon>Pezizomycotina</taxon>
        <taxon>Sordariomycetes</taxon>
        <taxon>Sordariomycetidae</taxon>
        <taxon>Sordariales</taxon>
        <taxon>Lasiosphaeriaceae</taxon>
        <taxon>Apiosordaria</taxon>
    </lineage>
</organism>
<evidence type="ECO:0000256" key="1">
    <source>
        <dbReference type="SAM" id="Coils"/>
    </source>
</evidence>
<comment type="caution">
    <text evidence="2">The sequence shown here is derived from an EMBL/GenBank/DDBJ whole genome shotgun (WGS) entry which is preliminary data.</text>
</comment>
<evidence type="ECO:0000313" key="3">
    <source>
        <dbReference type="Proteomes" id="UP001172159"/>
    </source>
</evidence>
<feature type="coiled-coil region" evidence="1">
    <location>
        <begin position="53"/>
        <end position="87"/>
    </location>
</feature>
<dbReference type="AlphaFoldDB" id="A0AA40AIK2"/>
<proteinExistence type="predicted"/>
<gene>
    <name evidence="2" type="ORF">B0T21DRAFT_375076</name>
</gene>
<dbReference type="EMBL" id="JAUKTV010000014">
    <property type="protein sequence ID" value="KAK0716521.1"/>
    <property type="molecule type" value="Genomic_DNA"/>
</dbReference>
<keyword evidence="1" id="KW-0175">Coiled coil</keyword>
<name>A0AA40AIK2_9PEZI</name>
<evidence type="ECO:0000313" key="2">
    <source>
        <dbReference type="EMBL" id="KAK0716521.1"/>
    </source>
</evidence>
<reference evidence="2" key="1">
    <citation type="submission" date="2023-06" db="EMBL/GenBank/DDBJ databases">
        <title>Genome-scale phylogeny and comparative genomics of the fungal order Sordariales.</title>
        <authorList>
            <consortium name="Lawrence Berkeley National Laboratory"/>
            <person name="Hensen N."/>
            <person name="Bonometti L."/>
            <person name="Westerberg I."/>
            <person name="Brannstrom I.O."/>
            <person name="Guillou S."/>
            <person name="Cros-Aarteil S."/>
            <person name="Calhoun S."/>
            <person name="Haridas S."/>
            <person name="Kuo A."/>
            <person name="Mondo S."/>
            <person name="Pangilinan J."/>
            <person name="Riley R."/>
            <person name="Labutti K."/>
            <person name="Andreopoulos B."/>
            <person name="Lipzen A."/>
            <person name="Chen C."/>
            <person name="Yanf M."/>
            <person name="Daum C."/>
            <person name="Ng V."/>
            <person name="Clum A."/>
            <person name="Steindorff A."/>
            <person name="Ohm R."/>
            <person name="Martin F."/>
            <person name="Silar P."/>
            <person name="Natvig D."/>
            <person name="Lalanne C."/>
            <person name="Gautier V."/>
            <person name="Ament-Velasquez S.L."/>
            <person name="Kruys A."/>
            <person name="Hutchinson M.I."/>
            <person name="Powell A.J."/>
            <person name="Barry K."/>
            <person name="Miller A.N."/>
            <person name="Grigoriev I.V."/>
            <person name="Debuchy R."/>
            <person name="Gladieux P."/>
            <person name="Thoren M.H."/>
            <person name="Johannesson H."/>
        </authorList>
    </citation>
    <scope>NUCLEOTIDE SEQUENCE</scope>
    <source>
        <strain evidence="2">CBS 540.89</strain>
    </source>
</reference>
<dbReference type="Proteomes" id="UP001172159">
    <property type="component" value="Unassembled WGS sequence"/>
</dbReference>
<keyword evidence="3" id="KW-1185">Reference proteome</keyword>